<dbReference type="Pfam" id="PF07727">
    <property type="entry name" value="RVT_2"/>
    <property type="match status" value="1"/>
</dbReference>
<gene>
    <name evidence="2" type="ORF">CR513_41834</name>
</gene>
<feature type="non-terminal residue" evidence="2">
    <location>
        <position position="1"/>
    </location>
</feature>
<protein>
    <recommendedName>
        <fullName evidence="1">PH domain-containing protein</fullName>
    </recommendedName>
</protein>
<dbReference type="PROSITE" id="PS50003">
    <property type="entry name" value="PH_DOMAIN"/>
    <property type="match status" value="1"/>
</dbReference>
<dbReference type="InterPro" id="IPR013103">
    <property type="entry name" value="RVT_2"/>
</dbReference>
<feature type="domain" description="PH" evidence="1">
    <location>
        <begin position="1"/>
        <end position="18"/>
    </location>
</feature>
<evidence type="ECO:0000313" key="2">
    <source>
        <dbReference type="EMBL" id="RDX77961.1"/>
    </source>
</evidence>
<dbReference type="OrthoDB" id="1692315at2759"/>
<evidence type="ECO:0000259" key="1">
    <source>
        <dbReference type="PROSITE" id="PS50003"/>
    </source>
</evidence>
<dbReference type="InterPro" id="IPR001849">
    <property type="entry name" value="PH_domain"/>
</dbReference>
<dbReference type="Proteomes" id="UP000257109">
    <property type="component" value="Unassembled WGS sequence"/>
</dbReference>
<reference evidence="2" key="1">
    <citation type="submission" date="2018-05" db="EMBL/GenBank/DDBJ databases">
        <title>Draft genome of Mucuna pruriens seed.</title>
        <authorList>
            <person name="Nnadi N.E."/>
            <person name="Vos R."/>
            <person name="Hasami M.H."/>
            <person name="Devisetty U.K."/>
            <person name="Aguiy J.C."/>
        </authorList>
    </citation>
    <scope>NUCLEOTIDE SEQUENCE [LARGE SCALE GENOMIC DNA]</scope>
    <source>
        <strain evidence="2">JCA_2017</strain>
    </source>
</reference>
<dbReference type="AlphaFoldDB" id="A0A371FI82"/>
<accession>A0A371FI82</accession>
<dbReference type="STRING" id="157652.A0A371FI82"/>
<name>A0A371FI82_MUCPR</name>
<sequence>MGSEETQKWMDAMQDEIKSLHDNHTYNLVKLPNGKKVLENRWIYRIKQESNSSYPRYKAILVVRGFRQRKGMDVKTTFLHGDLEEEIYMKQLDGFQISGKEDYVCRLKKSLYGLK</sequence>
<organism evidence="2 3">
    <name type="scientific">Mucuna pruriens</name>
    <name type="common">Velvet bean</name>
    <name type="synonym">Dolichos pruriens</name>
    <dbReference type="NCBI Taxonomy" id="157652"/>
    <lineage>
        <taxon>Eukaryota</taxon>
        <taxon>Viridiplantae</taxon>
        <taxon>Streptophyta</taxon>
        <taxon>Embryophyta</taxon>
        <taxon>Tracheophyta</taxon>
        <taxon>Spermatophyta</taxon>
        <taxon>Magnoliopsida</taxon>
        <taxon>eudicotyledons</taxon>
        <taxon>Gunneridae</taxon>
        <taxon>Pentapetalae</taxon>
        <taxon>rosids</taxon>
        <taxon>fabids</taxon>
        <taxon>Fabales</taxon>
        <taxon>Fabaceae</taxon>
        <taxon>Papilionoideae</taxon>
        <taxon>50 kb inversion clade</taxon>
        <taxon>NPAAA clade</taxon>
        <taxon>indigoferoid/millettioid clade</taxon>
        <taxon>Phaseoleae</taxon>
        <taxon>Mucuna</taxon>
    </lineage>
</organism>
<comment type="caution">
    <text evidence="2">The sequence shown here is derived from an EMBL/GenBank/DDBJ whole genome shotgun (WGS) entry which is preliminary data.</text>
</comment>
<keyword evidence="3" id="KW-1185">Reference proteome</keyword>
<dbReference type="EMBL" id="QJKJ01009020">
    <property type="protein sequence ID" value="RDX77961.1"/>
    <property type="molecule type" value="Genomic_DNA"/>
</dbReference>
<evidence type="ECO:0000313" key="3">
    <source>
        <dbReference type="Proteomes" id="UP000257109"/>
    </source>
</evidence>
<proteinExistence type="predicted"/>